<accession>A0A7V8VHA3</accession>
<evidence type="ECO:0000313" key="3">
    <source>
        <dbReference type="EMBL" id="MBA2227926.1"/>
    </source>
</evidence>
<dbReference type="Gene3D" id="3.40.50.1820">
    <property type="entry name" value="alpha/beta hydrolase"/>
    <property type="match status" value="2"/>
</dbReference>
<comment type="caution">
    <text evidence="3">The sequence shown here is derived from an EMBL/GenBank/DDBJ whole genome shotgun (WGS) entry which is preliminary data.</text>
</comment>
<protein>
    <submittedName>
        <fullName evidence="3">Dienelactone hydrolase family protein</fullName>
    </submittedName>
</protein>
<feature type="region of interest" description="Disordered" evidence="1">
    <location>
        <begin position="25"/>
        <end position="73"/>
    </location>
</feature>
<evidence type="ECO:0000256" key="1">
    <source>
        <dbReference type="SAM" id="MobiDB-lite"/>
    </source>
</evidence>
<dbReference type="InterPro" id="IPR050261">
    <property type="entry name" value="FrsA_esterase"/>
</dbReference>
<dbReference type="PANTHER" id="PTHR22946">
    <property type="entry name" value="DIENELACTONE HYDROLASE DOMAIN-CONTAINING PROTEIN-RELATED"/>
    <property type="match status" value="1"/>
</dbReference>
<keyword evidence="3" id="KW-0378">Hydrolase</keyword>
<dbReference type="Pfam" id="PF01738">
    <property type="entry name" value="DLH"/>
    <property type="match status" value="1"/>
</dbReference>
<dbReference type="EMBL" id="JACEFB010000023">
    <property type="protein sequence ID" value="MBA2227926.1"/>
    <property type="molecule type" value="Genomic_DNA"/>
</dbReference>
<dbReference type="AlphaFoldDB" id="A0A7V8VHA3"/>
<feature type="domain" description="Dienelactone hydrolase" evidence="2">
    <location>
        <begin position="599"/>
        <end position="683"/>
    </location>
</feature>
<organism evidence="3 4">
    <name type="scientific">Thermogemmata fonticola</name>
    <dbReference type="NCBI Taxonomy" id="2755323"/>
    <lineage>
        <taxon>Bacteria</taxon>
        <taxon>Pseudomonadati</taxon>
        <taxon>Planctomycetota</taxon>
        <taxon>Planctomycetia</taxon>
        <taxon>Gemmatales</taxon>
        <taxon>Gemmataceae</taxon>
        <taxon>Thermogemmata</taxon>
    </lineage>
</organism>
<dbReference type="SUPFAM" id="SSF53474">
    <property type="entry name" value="alpha/beta-Hydrolases"/>
    <property type="match status" value="2"/>
</dbReference>
<dbReference type="GO" id="GO:0016787">
    <property type="term" value="F:hydrolase activity"/>
    <property type="evidence" value="ECO:0007669"/>
    <property type="project" value="UniProtKB-KW"/>
</dbReference>
<sequence length="808" mass="91822">MLHRSGSVWIFLLLLLLLGGTLTPREPSAETHPKLRRPAPLPASVSAPAQTSGHVQASAPEKAAPDVLPGTEPLRAEGDLAAQMVEGIHRYLDRALAEAPALREKQWQPDFSSPERFRESVAPQRQRLRQILGLVEERVVPQLDYVGGPGRPALLAEAEQFQVFAVRWTVLEDLEAEGLLLEPRGPIQAVAVVLPDADWTPEMAVGLAGQLPPVVCSAPRLAQAGVRVLLPALINRRDDLCVNPRIGRATNQSHREFLHRMAYELGRTLSGYEMQIALAAIDWLTRHTPGEAAERLAVIGYGEGGRLARFLAALDERIRFVAPFGHGGPVEKVWEEPFDHDVWGLARLAGPAELTLLTWPRVKIPEPITVTRNGQRLLRTELGWPNVEGPPPVRPGRSGAAPGFLRPPPLQDLDAEEARAQRLLGQRPPTDPHGLRLRDQLPLLAEQRPTYTRRFPFPRDPDERHRRLFRQLLAHLQQLWRHSDAVRRQFWNRANPASPQTWDQSCDFYRHYFHREVLGELPPPSLPLRPRTRKLYDLPTWTGYELLLDVYPDVFAYGILLIPKNLPPREKRPLVVCQHGLEGNPRHTIDPETRPVYHQFARRLVELGYIVYAPQNPYYGQTRFRQIQRKAHLLQASLFSFILRQHQRTLDFLQSLPFVDPQRIAFYGLSYGGKTAMRVPALEKRYALAICSADFNEWIGKCVSFDLDRSYLWTGEYDMYEFNLGHTFNYAELAYLIAPRPFMVERGHNDGVGTDDMVAAEYAKILHLYQNRLKIPDRTAIDFFPGGHEIHLTATRDFLKKHLAFPKP</sequence>
<evidence type="ECO:0000259" key="2">
    <source>
        <dbReference type="Pfam" id="PF01738"/>
    </source>
</evidence>
<keyword evidence="4" id="KW-1185">Reference proteome</keyword>
<evidence type="ECO:0000313" key="4">
    <source>
        <dbReference type="Proteomes" id="UP000542342"/>
    </source>
</evidence>
<name>A0A7V8VHA3_9BACT</name>
<dbReference type="Proteomes" id="UP000542342">
    <property type="component" value="Unassembled WGS sequence"/>
</dbReference>
<dbReference type="InterPro" id="IPR029058">
    <property type="entry name" value="AB_hydrolase_fold"/>
</dbReference>
<dbReference type="InterPro" id="IPR002925">
    <property type="entry name" value="Dienelactn_hydro"/>
</dbReference>
<gene>
    <name evidence="3" type="ORF">H0921_17335</name>
</gene>
<proteinExistence type="predicted"/>
<dbReference type="RefSeq" id="WP_194539790.1">
    <property type="nucleotide sequence ID" value="NZ_JACEFB010000023.1"/>
</dbReference>
<dbReference type="PANTHER" id="PTHR22946:SF8">
    <property type="entry name" value="ACETYL XYLAN ESTERASE DOMAIN-CONTAINING PROTEIN"/>
    <property type="match status" value="1"/>
</dbReference>
<reference evidence="3 4" key="1">
    <citation type="submission" date="2020-07" db="EMBL/GenBank/DDBJ databases">
        <title>Thermogemmata thermophila gen. nov., sp. nov., a novel moderate thermophilic planctomycete from a Kamchatka hot spring.</title>
        <authorList>
            <person name="Elcheninov A.G."/>
            <person name="Podosokorskaya O.A."/>
            <person name="Kovaleva O.L."/>
            <person name="Novikov A."/>
            <person name="Bonch-Osmolovskaya E.A."/>
            <person name="Toshchakov S.V."/>
            <person name="Kublanov I.V."/>
        </authorList>
    </citation>
    <scope>NUCLEOTIDE SEQUENCE [LARGE SCALE GENOMIC DNA]</scope>
    <source>
        <strain evidence="3 4">2918</strain>
    </source>
</reference>